<dbReference type="CDD" id="cd03371">
    <property type="entry name" value="TPP_PpyrDC"/>
    <property type="match status" value="1"/>
</dbReference>
<sequence>MLSPETFFDTLRRKGIDLFAGVPDSLLSGICACIEDRCPKSSHVITANEGNAIALAAGFHLSTGKTAAVYMQNSGLGNCINPLTSLTDPEVYRIPVLLIIGWRGEPSVKDEPQHVKQGRITEKQLNLLEIPYWILDGNTDMKKVVQQAVDSLNKNASPAAILVRKNTFSPYKSSQKTTMPSTLKREDALACILRLAKDDLIISTTGKTSREVYALRESFNQKQRDFLTVGSMGHTSSIALGVALGRPEKRVICLDGDGSLLMHMGAIPVIGSMKPENFIHVLLNNGAHESVGGQPTVANRVDFASLSLACGYKKYEKVCDIEGIQRAWQKLGREKGPLMLEVVIKTGSRADLGRPSTTPAENKQAFMQAAMEGAVHG</sequence>
<dbReference type="InterPro" id="IPR012001">
    <property type="entry name" value="Thiamin_PyroP_enz_TPP-bd_dom"/>
</dbReference>
<evidence type="ECO:0000313" key="6">
    <source>
        <dbReference type="EMBL" id="TWI72365.1"/>
    </source>
</evidence>
<dbReference type="InterPro" id="IPR017684">
    <property type="entry name" value="Phosphono-pyrv_decarboxylase"/>
</dbReference>
<keyword evidence="3" id="KW-0456">Lyase</keyword>
<dbReference type="InterPro" id="IPR000399">
    <property type="entry name" value="TPP-bd_CS"/>
</dbReference>
<dbReference type="FunFam" id="3.40.50.970:FF:000100">
    <property type="entry name" value="Putative phosphonopyruvate decarboxylase"/>
    <property type="match status" value="1"/>
</dbReference>
<dbReference type="OrthoDB" id="9785953at2"/>
<dbReference type="PROSITE" id="PS00187">
    <property type="entry name" value="TPP_ENZYMES"/>
    <property type="match status" value="1"/>
</dbReference>
<dbReference type="PANTHER" id="PTHR42818">
    <property type="entry name" value="SULFOPYRUVATE DECARBOXYLASE SUBUNIT ALPHA"/>
    <property type="match status" value="1"/>
</dbReference>
<dbReference type="InterPro" id="IPR029061">
    <property type="entry name" value="THDP-binding"/>
</dbReference>
<evidence type="ECO:0000256" key="1">
    <source>
        <dbReference type="ARBA" id="ARBA00022793"/>
    </source>
</evidence>
<keyword evidence="7" id="KW-1185">Reference proteome</keyword>
<dbReference type="RefSeq" id="WP_144684124.1">
    <property type="nucleotide sequence ID" value="NZ_VLLC01000010.1"/>
</dbReference>
<evidence type="ECO:0000259" key="4">
    <source>
        <dbReference type="Pfam" id="PF02775"/>
    </source>
</evidence>
<accession>A0A562RTD1</accession>
<evidence type="ECO:0000259" key="5">
    <source>
        <dbReference type="Pfam" id="PF02776"/>
    </source>
</evidence>
<reference evidence="6 7" key="1">
    <citation type="submission" date="2019-07" db="EMBL/GenBank/DDBJ databases">
        <title>Genome sequencing of 100 strains of the haloalkaliphilic chemolithoautotrophic sulfur-oxidizing bacterium Thioalkalivibrio.</title>
        <authorList>
            <person name="Muyzer G."/>
        </authorList>
    </citation>
    <scope>NUCLEOTIDE SEQUENCE [LARGE SCALE GENOMIC DNA]</scope>
    <source>
        <strain evidence="6 7">ASO4-4</strain>
    </source>
</reference>
<dbReference type="Pfam" id="PF02776">
    <property type="entry name" value="TPP_enzyme_N"/>
    <property type="match status" value="1"/>
</dbReference>
<dbReference type="Proteomes" id="UP000318307">
    <property type="component" value="Unassembled WGS sequence"/>
</dbReference>
<dbReference type="Pfam" id="PF02775">
    <property type="entry name" value="TPP_enzyme_C"/>
    <property type="match status" value="1"/>
</dbReference>
<evidence type="ECO:0000313" key="7">
    <source>
        <dbReference type="Proteomes" id="UP000318307"/>
    </source>
</evidence>
<keyword evidence="1" id="KW-0210">Decarboxylase</keyword>
<dbReference type="CDD" id="cd07035">
    <property type="entry name" value="TPP_PYR_POX_like"/>
    <property type="match status" value="1"/>
</dbReference>
<evidence type="ECO:0000256" key="3">
    <source>
        <dbReference type="ARBA" id="ARBA00023239"/>
    </source>
</evidence>
<dbReference type="GO" id="GO:0000287">
    <property type="term" value="F:magnesium ion binding"/>
    <property type="evidence" value="ECO:0007669"/>
    <property type="project" value="InterPro"/>
</dbReference>
<organism evidence="6 7">
    <name type="scientific">Desulfobotulus alkaliphilus</name>
    <dbReference type="NCBI Taxonomy" id="622671"/>
    <lineage>
        <taxon>Bacteria</taxon>
        <taxon>Pseudomonadati</taxon>
        <taxon>Thermodesulfobacteriota</taxon>
        <taxon>Desulfobacteria</taxon>
        <taxon>Desulfobacterales</taxon>
        <taxon>Desulfobacteraceae</taxon>
        <taxon>Desulfobotulus</taxon>
    </lineage>
</organism>
<dbReference type="AlphaFoldDB" id="A0A562RTD1"/>
<dbReference type="InterPro" id="IPR011766">
    <property type="entry name" value="TPP_enzyme_TPP-bd"/>
</dbReference>
<dbReference type="NCBIfam" id="TIGR03297">
    <property type="entry name" value="Ppyr-DeCO2ase"/>
    <property type="match status" value="1"/>
</dbReference>
<keyword evidence="6" id="KW-0670">Pyruvate</keyword>
<dbReference type="EMBL" id="VLLC01000010">
    <property type="protein sequence ID" value="TWI72365.1"/>
    <property type="molecule type" value="Genomic_DNA"/>
</dbReference>
<dbReference type="GO" id="GO:0030976">
    <property type="term" value="F:thiamine pyrophosphate binding"/>
    <property type="evidence" value="ECO:0007669"/>
    <property type="project" value="InterPro"/>
</dbReference>
<gene>
    <name evidence="6" type="ORF">LZ24_01507</name>
</gene>
<evidence type="ECO:0000256" key="2">
    <source>
        <dbReference type="ARBA" id="ARBA00023052"/>
    </source>
</evidence>
<dbReference type="SUPFAM" id="SSF52518">
    <property type="entry name" value="Thiamin diphosphate-binding fold (THDP-binding)"/>
    <property type="match status" value="2"/>
</dbReference>
<dbReference type="InterPro" id="IPR051818">
    <property type="entry name" value="TPP_dependent_decarboxylase"/>
</dbReference>
<protein>
    <submittedName>
        <fullName evidence="6">Phosphonopyruvate decarboxylase</fullName>
    </submittedName>
</protein>
<proteinExistence type="predicted"/>
<dbReference type="GO" id="GO:0032923">
    <property type="term" value="P:organic phosphonate biosynthetic process"/>
    <property type="evidence" value="ECO:0007669"/>
    <property type="project" value="InterPro"/>
</dbReference>
<comment type="caution">
    <text evidence="6">The sequence shown here is derived from an EMBL/GenBank/DDBJ whole genome shotgun (WGS) entry which is preliminary data.</text>
</comment>
<keyword evidence="2" id="KW-0786">Thiamine pyrophosphate</keyword>
<name>A0A562RTD1_9BACT</name>
<dbReference type="GO" id="GO:0033980">
    <property type="term" value="F:phosphonopyruvate decarboxylase activity"/>
    <property type="evidence" value="ECO:0007669"/>
    <property type="project" value="InterPro"/>
</dbReference>
<feature type="domain" description="Thiamine pyrophosphate enzyme TPP-binding" evidence="4">
    <location>
        <begin position="222"/>
        <end position="342"/>
    </location>
</feature>
<dbReference type="PANTHER" id="PTHR42818:SF1">
    <property type="entry name" value="SULFOPYRUVATE DECARBOXYLASE"/>
    <property type="match status" value="1"/>
</dbReference>
<feature type="domain" description="Thiamine pyrophosphate enzyme N-terminal TPP-binding" evidence="5">
    <location>
        <begin position="6"/>
        <end position="120"/>
    </location>
</feature>
<dbReference type="Gene3D" id="3.40.50.970">
    <property type="match status" value="2"/>
</dbReference>